<dbReference type="EMBL" id="PFGY01000094">
    <property type="protein sequence ID" value="PIW76032.1"/>
    <property type="molecule type" value="Genomic_DNA"/>
</dbReference>
<keyword evidence="1" id="KW-0472">Membrane</keyword>
<reference evidence="3" key="1">
    <citation type="submission" date="2017-09" db="EMBL/GenBank/DDBJ databases">
        <title>Depth-based differentiation of microbial function through sediment-hosted aquifers and enrichment of novel symbionts in the deep terrestrial subsurface.</title>
        <authorList>
            <person name="Probst A.J."/>
            <person name="Ladd B."/>
            <person name="Jarett J.K."/>
            <person name="Geller-Mcgrath D.E."/>
            <person name="Sieber C.M.K."/>
            <person name="Emerson J.B."/>
            <person name="Anantharaman K."/>
            <person name="Thomas B.C."/>
            <person name="Malmstrom R."/>
            <person name="Stieglmeier M."/>
            <person name="Klingl A."/>
            <person name="Woyke T."/>
            <person name="Ryan C.M."/>
            <person name="Banfield J.F."/>
        </authorList>
    </citation>
    <scope>NUCLEOTIDE SEQUENCE [LARGE SCALE GENOMIC DNA]</scope>
</reference>
<dbReference type="Proteomes" id="UP000229561">
    <property type="component" value="Unassembled WGS sequence"/>
</dbReference>
<keyword evidence="1" id="KW-1133">Transmembrane helix</keyword>
<accession>A0A2M7IHQ1</accession>
<dbReference type="AlphaFoldDB" id="A0A2M7IHQ1"/>
<keyword evidence="1" id="KW-0812">Transmembrane</keyword>
<gene>
    <name evidence="2" type="ORF">CO001_03485</name>
</gene>
<evidence type="ECO:0000313" key="2">
    <source>
        <dbReference type="EMBL" id="PIW76032.1"/>
    </source>
</evidence>
<feature type="transmembrane region" description="Helical" evidence="1">
    <location>
        <begin position="70"/>
        <end position="89"/>
    </location>
</feature>
<feature type="transmembrane region" description="Helical" evidence="1">
    <location>
        <begin position="45"/>
        <end position="64"/>
    </location>
</feature>
<name>A0A2M7IHQ1_9BACT</name>
<organism evidence="2 3">
    <name type="scientific">Candidatus Portnoybacteria bacterium CG_4_8_14_3_um_filter_40_10</name>
    <dbReference type="NCBI Taxonomy" id="1974801"/>
    <lineage>
        <taxon>Bacteria</taxon>
        <taxon>Candidatus Portnoyibacteriota</taxon>
    </lineage>
</organism>
<dbReference type="Pfam" id="PF12666">
    <property type="entry name" value="PrgI"/>
    <property type="match status" value="1"/>
</dbReference>
<protein>
    <recommendedName>
        <fullName evidence="4">PrgI family protein</fullName>
    </recommendedName>
</protein>
<feature type="transmembrane region" description="Helical" evidence="1">
    <location>
        <begin position="20"/>
        <end position="38"/>
    </location>
</feature>
<comment type="caution">
    <text evidence="2">The sequence shown here is derived from an EMBL/GenBank/DDBJ whole genome shotgun (WGS) entry which is preliminary data.</text>
</comment>
<evidence type="ECO:0000256" key="1">
    <source>
        <dbReference type="SAM" id="Phobius"/>
    </source>
</evidence>
<evidence type="ECO:0000313" key="3">
    <source>
        <dbReference type="Proteomes" id="UP000229561"/>
    </source>
</evidence>
<dbReference type="InterPro" id="IPR024414">
    <property type="entry name" value="Uncharacterised_PrgI"/>
</dbReference>
<sequence length="95" mass="10819">MQFNVPQFLDIEDKVIGPLTLKQFGWLAGAGAVIFLIYSMVPNFALFILLSIPVFGFGMALAFLKINGRPFINILISFVAYMFKPKLFVWRKKTK</sequence>
<proteinExistence type="predicted"/>
<evidence type="ECO:0008006" key="4">
    <source>
        <dbReference type="Google" id="ProtNLM"/>
    </source>
</evidence>